<reference evidence="5" key="1">
    <citation type="submission" date="2016-10" db="EMBL/GenBank/DDBJ databases">
        <authorList>
            <person name="Varghese N."/>
        </authorList>
    </citation>
    <scope>NUCLEOTIDE SEQUENCE [LARGE SCALE GENOMIC DNA]</scope>
    <source>
        <strain evidence="5">DSM 18820</strain>
    </source>
</reference>
<evidence type="ECO:0000259" key="3">
    <source>
        <dbReference type="Pfam" id="PF18962"/>
    </source>
</evidence>
<accession>A0A1I7KFA0</accession>
<keyword evidence="2" id="KW-0732">Signal</keyword>
<name>A0A1I7KFA0_9BACT</name>
<dbReference type="RefSeq" id="WP_082815253.1">
    <property type="nucleotide sequence ID" value="NZ_BMXC01000006.1"/>
</dbReference>
<evidence type="ECO:0000313" key="5">
    <source>
        <dbReference type="Proteomes" id="UP000182491"/>
    </source>
</evidence>
<feature type="domain" description="Secretion system C-terminal sorting" evidence="3">
    <location>
        <begin position="1393"/>
        <end position="1467"/>
    </location>
</feature>
<dbReference type="NCBIfam" id="TIGR04183">
    <property type="entry name" value="Por_Secre_tail"/>
    <property type="match status" value="1"/>
</dbReference>
<evidence type="ECO:0000256" key="2">
    <source>
        <dbReference type="SAM" id="SignalP"/>
    </source>
</evidence>
<gene>
    <name evidence="4" type="ORF">SAMN04487941_3667</name>
</gene>
<dbReference type="Gene3D" id="2.60.40.10">
    <property type="entry name" value="Immunoglobulins"/>
    <property type="match status" value="3"/>
</dbReference>
<dbReference type="InterPro" id="IPR013783">
    <property type="entry name" value="Ig-like_fold"/>
</dbReference>
<dbReference type="InterPro" id="IPR026444">
    <property type="entry name" value="Secre_tail"/>
</dbReference>
<evidence type="ECO:0000256" key="1">
    <source>
        <dbReference type="SAM" id="MobiDB-lite"/>
    </source>
</evidence>
<dbReference type="Proteomes" id="UP000182491">
    <property type="component" value="Unassembled WGS sequence"/>
</dbReference>
<feature type="signal peptide" evidence="2">
    <location>
        <begin position="1"/>
        <end position="26"/>
    </location>
</feature>
<organism evidence="4 5">
    <name type="scientific">Pontibacter akesuensis</name>
    <dbReference type="NCBI Taxonomy" id="388950"/>
    <lineage>
        <taxon>Bacteria</taxon>
        <taxon>Pseudomonadati</taxon>
        <taxon>Bacteroidota</taxon>
        <taxon>Cytophagia</taxon>
        <taxon>Cytophagales</taxon>
        <taxon>Hymenobacteraceae</taxon>
        <taxon>Pontibacter</taxon>
    </lineage>
</organism>
<dbReference type="Pfam" id="PF18962">
    <property type="entry name" value="Por_Secre_tail"/>
    <property type="match status" value="1"/>
</dbReference>
<dbReference type="EMBL" id="FPCA01000005">
    <property type="protein sequence ID" value="SFU96181.1"/>
    <property type="molecule type" value="Genomic_DNA"/>
</dbReference>
<protein>
    <submittedName>
        <fullName evidence="4">Por secretion system C-terminal sorting domain-containing protein</fullName>
    </submittedName>
</protein>
<proteinExistence type="predicted"/>
<keyword evidence="5" id="KW-1185">Reference proteome</keyword>
<feature type="chain" id="PRO_5010242545" evidence="2">
    <location>
        <begin position="27"/>
        <end position="1470"/>
    </location>
</feature>
<dbReference type="Pfam" id="PF22352">
    <property type="entry name" value="K319L-like_PKD"/>
    <property type="match status" value="1"/>
</dbReference>
<evidence type="ECO:0000313" key="4">
    <source>
        <dbReference type="EMBL" id="SFU96181.1"/>
    </source>
</evidence>
<feature type="region of interest" description="Disordered" evidence="1">
    <location>
        <begin position="91"/>
        <end position="111"/>
    </location>
</feature>
<dbReference type="STRING" id="388950.GCA_001611675_03003"/>
<dbReference type="OrthoDB" id="2582440at2"/>
<sequence length="1470" mass="150743">MKKTLHLRSFLLLLFALFLWSGTASAQTPGLIYNPASSGGAKILDPNGDGYVSRTATGFPGTSDEGASFSEIPYRPFPALLTEPLGDLNTGATGGHTDLAPPATPTTAPSTGSPITAFFDGTNLMFRIRLGGSSTASKGYSVLIDSDGKFDGTGTNPGFEYEVLLASNFAVQIIHHGASGSPVIFSGSVAQYSQKAVAASTSGGNPDYFYDYYVPLSAFRGGITASTPLRMSGITITSAQSGLTGTVSDVGGVNFQAYNYDAPAAWRALINSFPATSLNTLQTSGFPQIAAVAPVVTGPILANNTSITGTSVEAPGSVVTVYRNGTAICGGAGQPTCPTVTANGTWTITGLPATLLAAGNTITATVLAPNKSMSVASNTVTVVSGACTSTTAPRITGMTSSGNTRYLILMPSFTGTQIIKIYNLTNNSVATSAVLNLTAGTTFTGSTTPFIAASNSSYVITSTPTDAAGNITGCESLRSNQLCHATGGNASYNSQIISITGATYNGVTFTNVSNLSIPTNLTSLTVSVNPNETTTTGGNLVLYVNGVATSFTQAIPQLSTTTTYTLNTPGIRLTPGDVVAVRSQISTSTLCANAISTPSNLLTVRETTATPVINPITTCGPVRLITGTSTEPGSVVTIFANGVSTGLTGTVNANGFWSVDLSSLNNGTGIAAGVPITARATTAGKATSLTSNTVTSNPAPTGTITVTGPITEGQTTISGIAPANSIVTLYVEGSPYNPVTANSNGNFVLEGFNPLEIFAGAAITASFRTSETGCESAKTAPLIVQCVPPSSGPTVSPTASTVCVGSSATVTVGNSERGVAYRLVTESGTSPNFTYSETGSSVLGTGGTITLTSGPITAATTLRVRARKINGSACEVLLGRVSVSINPLPPNNYGVSINSPSGCAGASPVITLSGAQPGYRYELINDATKELVLTTSGSPNPRTGPTTTGPISFTIASVSATTTYGIRIVNTTQTNTSCAVENANKVTYTVAGPRTDQAVRISTTRTCPGGAAVIYVDTNNDGATYRLFRADGSGSGTEITGTGAPFIGNGTTRSVTVSPATTGLHTYYFTASANNCTVNLTNRVTLEISDAGRSVSAGAEQTVCGSTVTLQGSDPAPGTGKWSVSTATEGTNANPTFADVNSASTTVSGLTSGTYVFTWTVTTPICGDKSANTTVIINCPTTYNIAPPKYVNQYAVNNVLATATDTDKLPSSPASANGVRDAQVVAGTALPPGTGLLGNGNVVVTDPRALIPGTYTFSVFTIDQRGGTTTTSLTIIIYGQEPAIVPLPVELVYFTGTVQNGKVNLKWLTASEENNKEFVVERSADGKTFEPIGTVAGAGTTVQEQRYTFIDSQPLSGAVYYRLKQVDFDGEFAYSNVIAISLKGVEALAQLQVWPNPFEREINLTVTAPAAGEASVRLVDMRGQEVYRGKVQLQPGVNELKLPIRGLSTGMYILRLQGNDVSGTAKIMKK</sequence>